<evidence type="ECO:0000313" key="6">
    <source>
        <dbReference type="EMBL" id="ACY97227.1"/>
    </source>
</evidence>
<dbReference type="InterPro" id="IPR001789">
    <property type="entry name" value="Sig_transdc_resp-reg_receiver"/>
</dbReference>
<dbReference type="CDD" id="cd17535">
    <property type="entry name" value="REC_NarL-like"/>
    <property type="match status" value="1"/>
</dbReference>
<dbReference type="SMART" id="SM00421">
    <property type="entry name" value="HTH_LUXR"/>
    <property type="match status" value="1"/>
</dbReference>
<sequence>MVPPVRVVLVDDHEMILAGLQAMLAGFSGRVRVIGQASTSREAVRLVTALQPDVVLLDVRLGAESGLDLCRDLTGRSPDTRVVFLSVYDDEQYVFEALRAGARGYLLKRVDGLELVRRLEEVAQGETVVDPTLAGRMAASAARLNRGEFWPGAHRGLTQRESEVLSLLVAGLSNKAMAARLVVSEETIKSHLRALYRKLEVTDRSGAIAVALREGLFR</sequence>
<dbReference type="InterPro" id="IPR016032">
    <property type="entry name" value="Sig_transdc_resp-reg_C-effctor"/>
</dbReference>
<dbReference type="Proteomes" id="UP000001918">
    <property type="component" value="Chromosome"/>
</dbReference>
<dbReference type="PROSITE" id="PS50043">
    <property type="entry name" value="HTH_LUXR_2"/>
    <property type="match status" value="1"/>
</dbReference>
<dbReference type="Pfam" id="PF00072">
    <property type="entry name" value="Response_reg"/>
    <property type="match status" value="1"/>
</dbReference>
<gene>
    <name evidence="6" type="ordered locus">Tcur_1651</name>
</gene>
<feature type="modified residue" description="4-aspartylphosphate" evidence="3">
    <location>
        <position position="58"/>
    </location>
</feature>
<dbReference type="SUPFAM" id="SSF52172">
    <property type="entry name" value="CheY-like"/>
    <property type="match status" value="1"/>
</dbReference>
<keyword evidence="7" id="KW-1185">Reference proteome</keyword>
<dbReference type="Gene3D" id="3.40.50.2300">
    <property type="match status" value="1"/>
</dbReference>
<dbReference type="InterPro" id="IPR011006">
    <property type="entry name" value="CheY-like_superfamily"/>
</dbReference>
<feature type="domain" description="Response regulatory" evidence="5">
    <location>
        <begin position="6"/>
        <end position="123"/>
    </location>
</feature>
<dbReference type="STRING" id="471852.Tcur_1651"/>
<dbReference type="InterPro" id="IPR058245">
    <property type="entry name" value="NreC/VraR/RcsB-like_REC"/>
</dbReference>
<evidence type="ECO:0000259" key="4">
    <source>
        <dbReference type="PROSITE" id="PS50043"/>
    </source>
</evidence>
<dbReference type="HOGENOM" id="CLU_000445_90_1_11"/>
<dbReference type="GO" id="GO:0000160">
    <property type="term" value="P:phosphorelay signal transduction system"/>
    <property type="evidence" value="ECO:0007669"/>
    <property type="project" value="InterPro"/>
</dbReference>
<dbReference type="PANTHER" id="PTHR43214">
    <property type="entry name" value="TWO-COMPONENT RESPONSE REGULATOR"/>
    <property type="match status" value="1"/>
</dbReference>
<dbReference type="InterPro" id="IPR039420">
    <property type="entry name" value="WalR-like"/>
</dbReference>
<name>D1ABJ1_THECD</name>
<evidence type="ECO:0000259" key="5">
    <source>
        <dbReference type="PROSITE" id="PS50110"/>
    </source>
</evidence>
<evidence type="ECO:0000256" key="2">
    <source>
        <dbReference type="ARBA" id="ARBA00023125"/>
    </source>
</evidence>
<protein>
    <submittedName>
        <fullName evidence="6">Two component transcriptional regulator, LuxR family</fullName>
    </submittedName>
</protein>
<dbReference type="EMBL" id="CP001738">
    <property type="protein sequence ID" value="ACY97227.1"/>
    <property type="molecule type" value="Genomic_DNA"/>
</dbReference>
<dbReference type="AlphaFoldDB" id="D1ABJ1"/>
<dbReference type="SUPFAM" id="SSF46894">
    <property type="entry name" value="C-terminal effector domain of the bipartite response regulators"/>
    <property type="match status" value="1"/>
</dbReference>
<reference evidence="6 7" key="1">
    <citation type="journal article" date="2011" name="Stand. Genomic Sci.">
        <title>Complete genome sequence of Thermomonospora curvata type strain (B9).</title>
        <authorList>
            <person name="Chertkov O."/>
            <person name="Sikorski J."/>
            <person name="Nolan M."/>
            <person name="Lapidus A."/>
            <person name="Lucas S."/>
            <person name="Del Rio T.G."/>
            <person name="Tice H."/>
            <person name="Cheng J.F."/>
            <person name="Goodwin L."/>
            <person name="Pitluck S."/>
            <person name="Liolios K."/>
            <person name="Ivanova N."/>
            <person name="Mavromatis K."/>
            <person name="Mikhailova N."/>
            <person name="Ovchinnikova G."/>
            <person name="Pati A."/>
            <person name="Chen A."/>
            <person name="Palaniappan K."/>
            <person name="Djao O.D."/>
            <person name="Land M."/>
            <person name="Hauser L."/>
            <person name="Chang Y.J."/>
            <person name="Jeffries C.D."/>
            <person name="Brettin T."/>
            <person name="Han C."/>
            <person name="Detter J.C."/>
            <person name="Rohde M."/>
            <person name="Goker M."/>
            <person name="Woyke T."/>
            <person name="Bristow J."/>
            <person name="Eisen J.A."/>
            <person name="Markowitz V."/>
            <person name="Hugenholtz P."/>
            <person name="Klenk H.P."/>
            <person name="Kyrpides N.C."/>
        </authorList>
    </citation>
    <scope>NUCLEOTIDE SEQUENCE [LARGE SCALE GENOMIC DNA]</scope>
    <source>
        <strain evidence="7">ATCC 19995 / DSM 43183 / JCM 3096 / KCTC 9072 / NBRC 15933 / NCIMB 10081 / Henssen B9</strain>
    </source>
</reference>
<evidence type="ECO:0000256" key="3">
    <source>
        <dbReference type="PROSITE-ProRule" id="PRU00169"/>
    </source>
</evidence>
<keyword evidence="2" id="KW-0238">DNA-binding</keyword>
<dbReference type="PRINTS" id="PR00038">
    <property type="entry name" value="HTHLUXR"/>
</dbReference>
<dbReference type="SMART" id="SM00448">
    <property type="entry name" value="REC"/>
    <property type="match status" value="1"/>
</dbReference>
<dbReference type="PROSITE" id="PS50110">
    <property type="entry name" value="RESPONSE_REGULATORY"/>
    <property type="match status" value="1"/>
</dbReference>
<evidence type="ECO:0000313" key="7">
    <source>
        <dbReference type="Proteomes" id="UP000001918"/>
    </source>
</evidence>
<dbReference type="CDD" id="cd06170">
    <property type="entry name" value="LuxR_C_like"/>
    <property type="match status" value="1"/>
</dbReference>
<dbReference type="eggNOG" id="COG2197">
    <property type="taxonomic scope" value="Bacteria"/>
</dbReference>
<feature type="domain" description="HTH luxR-type" evidence="4">
    <location>
        <begin position="150"/>
        <end position="215"/>
    </location>
</feature>
<dbReference type="GO" id="GO:0006355">
    <property type="term" value="P:regulation of DNA-templated transcription"/>
    <property type="evidence" value="ECO:0007669"/>
    <property type="project" value="InterPro"/>
</dbReference>
<organism evidence="6 7">
    <name type="scientific">Thermomonospora curvata (strain ATCC 19995 / DSM 43183 / JCM 3096 / KCTC 9072 / NBRC 15933 / NCIMB 10081 / Henssen B9)</name>
    <dbReference type="NCBI Taxonomy" id="471852"/>
    <lineage>
        <taxon>Bacteria</taxon>
        <taxon>Bacillati</taxon>
        <taxon>Actinomycetota</taxon>
        <taxon>Actinomycetes</taxon>
        <taxon>Streptosporangiales</taxon>
        <taxon>Thermomonosporaceae</taxon>
        <taxon>Thermomonospora</taxon>
    </lineage>
</organism>
<dbReference type="GO" id="GO:0003677">
    <property type="term" value="F:DNA binding"/>
    <property type="evidence" value="ECO:0007669"/>
    <property type="project" value="UniProtKB-KW"/>
</dbReference>
<dbReference type="InterPro" id="IPR000792">
    <property type="entry name" value="Tscrpt_reg_LuxR_C"/>
</dbReference>
<evidence type="ECO:0000256" key="1">
    <source>
        <dbReference type="ARBA" id="ARBA00022553"/>
    </source>
</evidence>
<keyword evidence="1 3" id="KW-0597">Phosphoprotein</keyword>
<dbReference type="Pfam" id="PF00196">
    <property type="entry name" value="GerE"/>
    <property type="match status" value="1"/>
</dbReference>
<accession>D1ABJ1</accession>
<dbReference type="KEGG" id="tcu:Tcur_1651"/>
<proteinExistence type="predicted"/>